<dbReference type="SUPFAM" id="SSF81901">
    <property type="entry name" value="HCP-like"/>
    <property type="match status" value="1"/>
</dbReference>
<evidence type="ECO:0000313" key="4">
    <source>
        <dbReference type="Proteomes" id="UP000006039"/>
    </source>
</evidence>
<accession>J3NL27</accession>
<dbReference type="GO" id="GO:0010972">
    <property type="term" value="P:negative regulation of G2/M transition of mitotic cell cycle"/>
    <property type="evidence" value="ECO:0007669"/>
    <property type="project" value="TreeGrafter"/>
</dbReference>
<protein>
    <submittedName>
        <fullName evidence="2 3">Uncharacterized protein</fullName>
    </submittedName>
</protein>
<feature type="region of interest" description="Disordered" evidence="1">
    <location>
        <begin position="1"/>
        <end position="235"/>
    </location>
</feature>
<feature type="compositionally biased region" description="Polar residues" evidence="1">
    <location>
        <begin position="137"/>
        <end position="148"/>
    </location>
</feature>
<dbReference type="STRING" id="644352.J3NL27"/>
<feature type="compositionally biased region" description="Low complexity" evidence="1">
    <location>
        <begin position="89"/>
        <end position="100"/>
    </location>
</feature>
<reference evidence="3" key="5">
    <citation type="submission" date="2018-04" db="UniProtKB">
        <authorList>
            <consortium name="EnsemblFungi"/>
        </authorList>
    </citation>
    <scope>IDENTIFICATION</scope>
    <source>
        <strain evidence="3">R3-111a-1</strain>
    </source>
</reference>
<dbReference type="EnsemblFungi" id="EJT81994">
    <property type="protein sequence ID" value="EJT81994"/>
    <property type="gene ID" value="GGTG_01968"/>
</dbReference>
<dbReference type="PANTHER" id="PTHR43628">
    <property type="entry name" value="ACTIVATOR OF C KINASE PROTEIN 1-RELATED"/>
    <property type="match status" value="1"/>
</dbReference>
<dbReference type="InterPro" id="IPR006597">
    <property type="entry name" value="Sel1-like"/>
</dbReference>
<feature type="compositionally biased region" description="Basic and acidic residues" evidence="1">
    <location>
        <begin position="35"/>
        <end position="56"/>
    </location>
</feature>
<dbReference type="PANTHER" id="PTHR43628:SF1">
    <property type="entry name" value="CHITIN SYNTHASE REGULATORY FACTOR 2-RELATED"/>
    <property type="match status" value="1"/>
</dbReference>
<reference evidence="2" key="2">
    <citation type="submission" date="2010-07" db="EMBL/GenBank/DDBJ databases">
        <authorList>
            <consortium name="The Broad Institute Genome Sequencing Platform"/>
            <consortium name="Broad Institute Genome Sequencing Center for Infectious Disease"/>
            <person name="Ma L.-J."/>
            <person name="Dead R."/>
            <person name="Young S."/>
            <person name="Zeng Q."/>
            <person name="Koehrsen M."/>
            <person name="Alvarado L."/>
            <person name="Berlin A."/>
            <person name="Chapman S.B."/>
            <person name="Chen Z."/>
            <person name="Freedman E."/>
            <person name="Gellesch M."/>
            <person name="Goldberg J."/>
            <person name="Griggs A."/>
            <person name="Gujja S."/>
            <person name="Heilman E.R."/>
            <person name="Heiman D."/>
            <person name="Hepburn T."/>
            <person name="Howarth C."/>
            <person name="Jen D."/>
            <person name="Larson L."/>
            <person name="Mehta T."/>
            <person name="Neiman D."/>
            <person name="Pearson M."/>
            <person name="Roberts A."/>
            <person name="Saif S."/>
            <person name="Shea T."/>
            <person name="Shenoy N."/>
            <person name="Sisk P."/>
            <person name="Stolte C."/>
            <person name="Sykes S."/>
            <person name="Walk T."/>
            <person name="White J."/>
            <person name="Yandava C."/>
            <person name="Haas B."/>
            <person name="Nusbaum C."/>
            <person name="Birren B."/>
        </authorList>
    </citation>
    <scope>NUCLEOTIDE SEQUENCE</scope>
    <source>
        <strain evidence="2">R3-111a-1</strain>
    </source>
</reference>
<dbReference type="GeneID" id="20342426"/>
<dbReference type="Gene3D" id="1.25.40.10">
    <property type="entry name" value="Tetratricopeptide repeat domain"/>
    <property type="match status" value="1"/>
</dbReference>
<reference evidence="2" key="3">
    <citation type="submission" date="2010-09" db="EMBL/GenBank/DDBJ databases">
        <title>Annotation of Gaeumannomyces graminis var. tritici R3-111a-1.</title>
        <authorList>
            <consortium name="The Broad Institute Genome Sequencing Platform"/>
            <person name="Ma L.-J."/>
            <person name="Dead R."/>
            <person name="Young S.K."/>
            <person name="Zeng Q."/>
            <person name="Gargeya S."/>
            <person name="Fitzgerald M."/>
            <person name="Haas B."/>
            <person name="Abouelleil A."/>
            <person name="Alvarado L."/>
            <person name="Arachchi H.M."/>
            <person name="Berlin A."/>
            <person name="Brown A."/>
            <person name="Chapman S.B."/>
            <person name="Chen Z."/>
            <person name="Dunbar C."/>
            <person name="Freedman E."/>
            <person name="Gearin G."/>
            <person name="Gellesch M."/>
            <person name="Goldberg J."/>
            <person name="Griggs A."/>
            <person name="Gujja S."/>
            <person name="Heiman D."/>
            <person name="Howarth C."/>
            <person name="Larson L."/>
            <person name="Lui A."/>
            <person name="MacDonald P.J.P."/>
            <person name="Mehta T."/>
            <person name="Montmayeur A."/>
            <person name="Murphy C."/>
            <person name="Neiman D."/>
            <person name="Pearson M."/>
            <person name="Priest M."/>
            <person name="Roberts A."/>
            <person name="Saif S."/>
            <person name="Shea T."/>
            <person name="Shenoy N."/>
            <person name="Sisk P."/>
            <person name="Stolte C."/>
            <person name="Sykes S."/>
            <person name="Yandava C."/>
            <person name="Wortman J."/>
            <person name="Nusbaum C."/>
            <person name="Birren B."/>
        </authorList>
    </citation>
    <scope>NUCLEOTIDE SEQUENCE</scope>
    <source>
        <strain evidence="2">R3-111a-1</strain>
    </source>
</reference>
<sequence length="425" mass="44209">MGLRDLLKKKDKDGDEGGGPAEKQQQQHQGAAGGDDDHLARPPDFKFIRSDTHSAEVIHPPSAPVTPKVTAPGGDSGSISGGEGGGSGRRSFFGGSSSSSSRKRDQSTTTTTTGHLGSGEEKKEKGLRRLSQKLHLTRSSGGTSSENVPQDLPEIVVAPAVGSGDGDGDGDGNEAQWEQRATLLARENERVRSRPGSPDGGGGGDLAGGLGSMEIGDGGGGAAGGSGGRKRSASAVSTKAIDDDIQEAIRLHEAGDLERSTVLFGRLADPQGANNPLSQVLYGLALRHGWGCEPDQAGAVHYLSKAAANAATVETLALQAGMKKGGAAKGELVLAIFELANCFRHGWGVPKDAVAAKQYYETAANLGDTDAMNEVAWCYLEGFGCKKDKFASAKYYRLAEKNGHKTLGNSWIWKDKYDPGKGGKK</sequence>
<dbReference type="GO" id="GO:0032153">
    <property type="term" value="C:cell division site"/>
    <property type="evidence" value="ECO:0007669"/>
    <property type="project" value="TreeGrafter"/>
</dbReference>
<dbReference type="FunFam" id="1.25.40.10:FF:001244">
    <property type="entry name" value="HCP-like protein"/>
    <property type="match status" value="1"/>
</dbReference>
<feature type="compositionally biased region" description="Gly residues" evidence="1">
    <location>
        <begin position="198"/>
        <end position="227"/>
    </location>
</feature>
<dbReference type="eggNOG" id="ENOG502S2P6">
    <property type="taxonomic scope" value="Eukaryota"/>
</dbReference>
<dbReference type="AlphaFoldDB" id="J3NL27"/>
<dbReference type="VEuPathDB" id="FungiDB:GGTG_01968"/>
<keyword evidence="4" id="KW-1185">Reference proteome</keyword>
<feature type="compositionally biased region" description="Basic and acidic residues" evidence="1">
    <location>
        <begin position="1"/>
        <end position="15"/>
    </location>
</feature>
<evidence type="ECO:0000313" key="3">
    <source>
        <dbReference type="EnsemblFungi" id="EJT81994"/>
    </source>
</evidence>
<dbReference type="EMBL" id="GL385395">
    <property type="protein sequence ID" value="EJT81994.1"/>
    <property type="molecule type" value="Genomic_DNA"/>
</dbReference>
<dbReference type="Proteomes" id="UP000006039">
    <property type="component" value="Unassembled WGS sequence"/>
</dbReference>
<reference evidence="3" key="4">
    <citation type="journal article" date="2015" name="G3 (Bethesda)">
        <title>Genome sequences of three phytopathogenic species of the Magnaporthaceae family of fungi.</title>
        <authorList>
            <person name="Okagaki L.H."/>
            <person name="Nunes C.C."/>
            <person name="Sailsbery J."/>
            <person name="Clay B."/>
            <person name="Brown D."/>
            <person name="John T."/>
            <person name="Oh Y."/>
            <person name="Young N."/>
            <person name="Fitzgerald M."/>
            <person name="Haas B.J."/>
            <person name="Zeng Q."/>
            <person name="Young S."/>
            <person name="Adiconis X."/>
            <person name="Fan L."/>
            <person name="Levin J.Z."/>
            <person name="Mitchell T.K."/>
            <person name="Okubara P.A."/>
            <person name="Farman M.L."/>
            <person name="Kohn L.M."/>
            <person name="Birren B."/>
            <person name="Ma L.-J."/>
            <person name="Dean R.A."/>
        </authorList>
    </citation>
    <scope>NUCLEOTIDE SEQUENCE</scope>
    <source>
        <strain evidence="3">R3-111a-1</strain>
    </source>
</reference>
<dbReference type="RefSeq" id="XP_009218003.1">
    <property type="nucleotide sequence ID" value="XM_009219739.1"/>
</dbReference>
<reference evidence="4" key="1">
    <citation type="submission" date="2010-07" db="EMBL/GenBank/DDBJ databases">
        <title>The genome sequence of Gaeumannomyces graminis var. tritici strain R3-111a-1.</title>
        <authorList>
            <consortium name="The Broad Institute Genome Sequencing Platform"/>
            <person name="Ma L.-J."/>
            <person name="Dead R."/>
            <person name="Young S."/>
            <person name="Zeng Q."/>
            <person name="Koehrsen M."/>
            <person name="Alvarado L."/>
            <person name="Berlin A."/>
            <person name="Chapman S.B."/>
            <person name="Chen Z."/>
            <person name="Freedman E."/>
            <person name="Gellesch M."/>
            <person name="Goldberg J."/>
            <person name="Griggs A."/>
            <person name="Gujja S."/>
            <person name="Heilman E.R."/>
            <person name="Heiman D."/>
            <person name="Hepburn T."/>
            <person name="Howarth C."/>
            <person name="Jen D."/>
            <person name="Larson L."/>
            <person name="Mehta T."/>
            <person name="Neiman D."/>
            <person name="Pearson M."/>
            <person name="Roberts A."/>
            <person name="Saif S."/>
            <person name="Shea T."/>
            <person name="Shenoy N."/>
            <person name="Sisk P."/>
            <person name="Stolte C."/>
            <person name="Sykes S."/>
            <person name="Walk T."/>
            <person name="White J."/>
            <person name="Yandava C."/>
            <person name="Haas B."/>
            <person name="Nusbaum C."/>
            <person name="Birren B."/>
        </authorList>
    </citation>
    <scope>NUCLEOTIDE SEQUENCE [LARGE SCALE GENOMIC DNA]</scope>
    <source>
        <strain evidence="4">R3-111a-1</strain>
    </source>
</reference>
<organism evidence="2">
    <name type="scientific">Gaeumannomyces tritici (strain R3-111a-1)</name>
    <name type="common">Wheat and barley take-all root rot fungus</name>
    <name type="synonym">Gaeumannomyces graminis var. tritici</name>
    <dbReference type="NCBI Taxonomy" id="644352"/>
    <lineage>
        <taxon>Eukaryota</taxon>
        <taxon>Fungi</taxon>
        <taxon>Dikarya</taxon>
        <taxon>Ascomycota</taxon>
        <taxon>Pezizomycotina</taxon>
        <taxon>Sordariomycetes</taxon>
        <taxon>Sordariomycetidae</taxon>
        <taxon>Magnaporthales</taxon>
        <taxon>Magnaporthaceae</taxon>
        <taxon>Gaeumannomyces</taxon>
    </lineage>
</organism>
<feature type="compositionally biased region" description="Basic residues" evidence="1">
    <location>
        <begin position="125"/>
        <end position="136"/>
    </location>
</feature>
<dbReference type="InterPro" id="IPR011990">
    <property type="entry name" value="TPR-like_helical_dom_sf"/>
</dbReference>
<dbReference type="InterPro" id="IPR052945">
    <property type="entry name" value="Mitotic_Regulator"/>
</dbReference>
<dbReference type="Pfam" id="PF08238">
    <property type="entry name" value="Sel1"/>
    <property type="match status" value="3"/>
</dbReference>
<gene>
    <name evidence="3" type="primary">20342426</name>
    <name evidence="2" type="ORF">GGTG_01968</name>
</gene>
<proteinExistence type="predicted"/>
<dbReference type="OrthoDB" id="2148946at2759"/>
<name>J3NL27_GAET3</name>
<dbReference type="SMART" id="SM00671">
    <property type="entry name" value="SEL1"/>
    <property type="match status" value="3"/>
</dbReference>
<evidence type="ECO:0000256" key="1">
    <source>
        <dbReference type="SAM" id="MobiDB-lite"/>
    </source>
</evidence>
<feature type="compositionally biased region" description="Gly residues" evidence="1">
    <location>
        <begin position="74"/>
        <end position="88"/>
    </location>
</feature>
<dbReference type="HOGENOM" id="CLU_033724_0_0_1"/>
<evidence type="ECO:0000313" key="2">
    <source>
        <dbReference type="EMBL" id="EJT81994.1"/>
    </source>
</evidence>